<protein>
    <recommendedName>
        <fullName evidence="4">Reverse transcriptase domain-containing protein</fullName>
    </recommendedName>
</protein>
<dbReference type="EMBL" id="BQNB010021602">
    <property type="protein sequence ID" value="GJU08118.1"/>
    <property type="molecule type" value="Genomic_DNA"/>
</dbReference>
<sequence length="74" mass="8469">MKGAPECMRISGFMHRVNNPELTKRLNEHAPKTMEKMMITTTAFIREEAAAAGKKKGHTSWRTQDQSKRHGSER</sequence>
<evidence type="ECO:0000313" key="3">
    <source>
        <dbReference type="Proteomes" id="UP001151760"/>
    </source>
</evidence>
<dbReference type="Proteomes" id="UP001151760">
    <property type="component" value="Unassembled WGS sequence"/>
</dbReference>
<evidence type="ECO:0008006" key="4">
    <source>
        <dbReference type="Google" id="ProtNLM"/>
    </source>
</evidence>
<feature type="compositionally biased region" description="Basic and acidic residues" evidence="1">
    <location>
        <begin position="65"/>
        <end position="74"/>
    </location>
</feature>
<organism evidence="2 3">
    <name type="scientific">Tanacetum coccineum</name>
    <dbReference type="NCBI Taxonomy" id="301880"/>
    <lineage>
        <taxon>Eukaryota</taxon>
        <taxon>Viridiplantae</taxon>
        <taxon>Streptophyta</taxon>
        <taxon>Embryophyta</taxon>
        <taxon>Tracheophyta</taxon>
        <taxon>Spermatophyta</taxon>
        <taxon>Magnoliopsida</taxon>
        <taxon>eudicotyledons</taxon>
        <taxon>Gunneridae</taxon>
        <taxon>Pentapetalae</taxon>
        <taxon>asterids</taxon>
        <taxon>campanulids</taxon>
        <taxon>Asterales</taxon>
        <taxon>Asteraceae</taxon>
        <taxon>Asteroideae</taxon>
        <taxon>Anthemideae</taxon>
        <taxon>Anthemidinae</taxon>
        <taxon>Tanacetum</taxon>
    </lineage>
</organism>
<proteinExistence type="predicted"/>
<reference evidence="2" key="2">
    <citation type="submission" date="2022-01" db="EMBL/GenBank/DDBJ databases">
        <authorList>
            <person name="Yamashiro T."/>
            <person name="Shiraishi A."/>
            <person name="Satake H."/>
            <person name="Nakayama K."/>
        </authorList>
    </citation>
    <scope>NUCLEOTIDE SEQUENCE</scope>
</reference>
<gene>
    <name evidence="2" type="ORF">Tco_1124548</name>
</gene>
<evidence type="ECO:0000313" key="2">
    <source>
        <dbReference type="EMBL" id="GJU08118.1"/>
    </source>
</evidence>
<keyword evidence="3" id="KW-1185">Reference proteome</keyword>
<reference evidence="2" key="1">
    <citation type="journal article" date="2022" name="Int. J. Mol. Sci.">
        <title>Draft Genome of Tanacetum Coccineum: Genomic Comparison of Closely Related Tanacetum-Family Plants.</title>
        <authorList>
            <person name="Yamashiro T."/>
            <person name="Shiraishi A."/>
            <person name="Nakayama K."/>
            <person name="Satake H."/>
        </authorList>
    </citation>
    <scope>NUCLEOTIDE SEQUENCE</scope>
</reference>
<evidence type="ECO:0000256" key="1">
    <source>
        <dbReference type="SAM" id="MobiDB-lite"/>
    </source>
</evidence>
<feature type="non-terminal residue" evidence="2">
    <location>
        <position position="74"/>
    </location>
</feature>
<accession>A0ABQ5J9H0</accession>
<comment type="caution">
    <text evidence="2">The sequence shown here is derived from an EMBL/GenBank/DDBJ whole genome shotgun (WGS) entry which is preliminary data.</text>
</comment>
<feature type="region of interest" description="Disordered" evidence="1">
    <location>
        <begin position="48"/>
        <end position="74"/>
    </location>
</feature>
<name>A0ABQ5J9H0_9ASTR</name>